<name>A0A427A5F1_ENSVE</name>
<dbReference type="AlphaFoldDB" id="A0A427A5F1"/>
<sequence length="124" mass="13545">MASSSQSERKGLKEDQETESSISKTIQRVGGGGAVEVELGLDGGPRGEGLADEKSFRRTSRDEAGMRFSRAPPYSCSYGWVEENRRQDGVQGVSRKLGLHIVAPSLTVFGRGELVMDRKKIAMR</sequence>
<dbReference type="EMBL" id="AMZH03003696">
    <property type="protein sequence ID" value="RRT71479.1"/>
    <property type="molecule type" value="Genomic_DNA"/>
</dbReference>
<feature type="region of interest" description="Disordered" evidence="1">
    <location>
        <begin position="1"/>
        <end position="68"/>
    </location>
</feature>
<gene>
    <name evidence="2" type="ORF">B296_00002629</name>
</gene>
<comment type="caution">
    <text evidence="2">The sequence shown here is derived from an EMBL/GenBank/DDBJ whole genome shotgun (WGS) entry which is preliminary data.</text>
</comment>
<organism evidence="2 3">
    <name type="scientific">Ensete ventricosum</name>
    <name type="common">Abyssinian banana</name>
    <name type="synonym">Musa ensete</name>
    <dbReference type="NCBI Taxonomy" id="4639"/>
    <lineage>
        <taxon>Eukaryota</taxon>
        <taxon>Viridiplantae</taxon>
        <taxon>Streptophyta</taxon>
        <taxon>Embryophyta</taxon>
        <taxon>Tracheophyta</taxon>
        <taxon>Spermatophyta</taxon>
        <taxon>Magnoliopsida</taxon>
        <taxon>Liliopsida</taxon>
        <taxon>Zingiberales</taxon>
        <taxon>Musaceae</taxon>
        <taxon>Ensete</taxon>
    </lineage>
</organism>
<dbReference type="Proteomes" id="UP000287651">
    <property type="component" value="Unassembled WGS sequence"/>
</dbReference>
<feature type="compositionally biased region" description="Basic and acidic residues" evidence="1">
    <location>
        <begin position="49"/>
        <end position="65"/>
    </location>
</feature>
<reference evidence="2 3" key="1">
    <citation type="journal article" date="2014" name="Agronomy (Basel)">
        <title>A Draft Genome Sequence for Ensete ventricosum, the Drought-Tolerant Tree Against Hunger.</title>
        <authorList>
            <person name="Harrison J."/>
            <person name="Moore K.A."/>
            <person name="Paszkiewicz K."/>
            <person name="Jones T."/>
            <person name="Grant M."/>
            <person name="Ambacheew D."/>
            <person name="Muzemil S."/>
            <person name="Studholme D.J."/>
        </authorList>
    </citation>
    <scope>NUCLEOTIDE SEQUENCE [LARGE SCALE GENOMIC DNA]</scope>
</reference>
<evidence type="ECO:0000256" key="1">
    <source>
        <dbReference type="SAM" id="MobiDB-lite"/>
    </source>
</evidence>
<protein>
    <submittedName>
        <fullName evidence="2">Uncharacterized protein</fullName>
    </submittedName>
</protein>
<proteinExistence type="predicted"/>
<accession>A0A427A5F1</accession>
<evidence type="ECO:0000313" key="3">
    <source>
        <dbReference type="Proteomes" id="UP000287651"/>
    </source>
</evidence>
<evidence type="ECO:0000313" key="2">
    <source>
        <dbReference type="EMBL" id="RRT71479.1"/>
    </source>
</evidence>